<dbReference type="Proteomes" id="UP001283361">
    <property type="component" value="Unassembled WGS sequence"/>
</dbReference>
<gene>
    <name evidence="2" type="ORF">RRG08_023403</name>
</gene>
<feature type="region of interest" description="Disordered" evidence="1">
    <location>
        <begin position="1"/>
        <end position="35"/>
    </location>
</feature>
<name>A0AAE0YFQ4_9GAST</name>
<protein>
    <submittedName>
        <fullName evidence="2">Uncharacterized protein</fullName>
    </submittedName>
</protein>
<reference evidence="2" key="1">
    <citation type="journal article" date="2023" name="G3 (Bethesda)">
        <title>A reference genome for the long-term kleptoplast-retaining sea slug Elysia crispata morphotype clarki.</title>
        <authorList>
            <person name="Eastman K.E."/>
            <person name="Pendleton A.L."/>
            <person name="Shaikh M.A."/>
            <person name="Suttiyut T."/>
            <person name="Ogas R."/>
            <person name="Tomko P."/>
            <person name="Gavelis G."/>
            <person name="Widhalm J.R."/>
            <person name="Wisecaver J.H."/>
        </authorList>
    </citation>
    <scope>NUCLEOTIDE SEQUENCE</scope>
    <source>
        <strain evidence="2">ECLA1</strain>
    </source>
</reference>
<evidence type="ECO:0000313" key="3">
    <source>
        <dbReference type="Proteomes" id="UP001283361"/>
    </source>
</evidence>
<comment type="caution">
    <text evidence="2">The sequence shown here is derived from an EMBL/GenBank/DDBJ whole genome shotgun (WGS) entry which is preliminary data.</text>
</comment>
<dbReference type="EMBL" id="JAWDGP010006346">
    <property type="protein sequence ID" value="KAK3742570.1"/>
    <property type="molecule type" value="Genomic_DNA"/>
</dbReference>
<dbReference type="AlphaFoldDB" id="A0AAE0YFQ4"/>
<accession>A0AAE0YFQ4</accession>
<evidence type="ECO:0000313" key="2">
    <source>
        <dbReference type="EMBL" id="KAK3742570.1"/>
    </source>
</evidence>
<sequence>MATLAQASQADGEKKKVGISPSVLTQASQADGEKKKNRSDTTLFLPIEVIAGTEVRLGQFCILTRCTFGQPWAVKGLMGEEGGGWEGGTRGLLRIPLMRRKTPFREPIFPPLSFLRNLQDHYETLTPVLVKYSNYLHLNLLLSSPCPRPILPFSCPR</sequence>
<evidence type="ECO:0000256" key="1">
    <source>
        <dbReference type="SAM" id="MobiDB-lite"/>
    </source>
</evidence>
<organism evidence="2 3">
    <name type="scientific">Elysia crispata</name>
    <name type="common">lettuce slug</name>
    <dbReference type="NCBI Taxonomy" id="231223"/>
    <lineage>
        <taxon>Eukaryota</taxon>
        <taxon>Metazoa</taxon>
        <taxon>Spiralia</taxon>
        <taxon>Lophotrochozoa</taxon>
        <taxon>Mollusca</taxon>
        <taxon>Gastropoda</taxon>
        <taxon>Heterobranchia</taxon>
        <taxon>Euthyneura</taxon>
        <taxon>Panpulmonata</taxon>
        <taxon>Sacoglossa</taxon>
        <taxon>Placobranchoidea</taxon>
        <taxon>Plakobranchidae</taxon>
        <taxon>Elysia</taxon>
    </lineage>
</organism>
<keyword evidence="3" id="KW-1185">Reference proteome</keyword>
<proteinExistence type="predicted"/>